<dbReference type="EMBL" id="JAQQWM010000003">
    <property type="protein sequence ID" value="KAK8071903.1"/>
    <property type="molecule type" value="Genomic_DNA"/>
</dbReference>
<sequence>MANRCDITSHYFVKSDATAKHRYEQNSANTDYLRNLASRATDESDFDDGRGDVKLIAKRVVHGETVLQSFVASRTAMIRACKPWERMLAGSFGEAQFDHPRILDFTEDSFVALEIVMNVIHLRFGDVPQRLALANLAELAMLTDKYMLTAIMAPWVERWINYLQSTVDKRGNEVYWLWISWEFGLLDIFDRS</sequence>
<organism evidence="1 2">
    <name type="scientific">Apiospora saccharicola</name>
    <dbReference type="NCBI Taxonomy" id="335842"/>
    <lineage>
        <taxon>Eukaryota</taxon>
        <taxon>Fungi</taxon>
        <taxon>Dikarya</taxon>
        <taxon>Ascomycota</taxon>
        <taxon>Pezizomycotina</taxon>
        <taxon>Sordariomycetes</taxon>
        <taxon>Xylariomycetidae</taxon>
        <taxon>Amphisphaeriales</taxon>
        <taxon>Apiosporaceae</taxon>
        <taxon>Apiospora</taxon>
    </lineage>
</organism>
<dbReference type="Proteomes" id="UP001446871">
    <property type="component" value="Unassembled WGS sequence"/>
</dbReference>
<keyword evidence="2" id="KW-1185">Reference proteome</keyword>
<gene>
    <name evidence="1" type="ORF">PG996_005251</name>
</gene>
<evidence type="ECO:0000313" key="2">
    <source>
        <dbReference type="Proteomes" id="UP001446871"/>
    </source>
</evidence>
<evidence type="ECO:0000313" key="1">
    <source>
        <dbReference type="EMBL" id="KAK8071903.1"/>
    </source>
</evidence>
<accession>A0ABR1VL29</accession>
<comment type="caution">
    <text evidence="1">The sequence shown here is derived from an EMBL/GenBank/DDBJ whole genome shotgun (WGS) entry which is preliminary data.</text>
</comment>
<evidence type="ECO:0008006" key="3">
    <source>
        <dbReference type="Google" id="ProtNLM"/>
    </source>
</evidence>
<reference evidence="1 2" key="1">
    <citation type="submission" date="2023-01" db="EMBL/GenBank/DDBJ databases">
        <title>Analysis of 21 Apiospora genomes using comparative genomics revels a genus with tremendous synthesis potential of carbohydrate active enzymes and secondary metabolites.</title>
        <authorList>
            <person name="Sorensen T."/>
        </authorList>
    </citation>
    <scope>NUCLEOTIDE SEQUENCE [LARGE SCALE GENOMIC DNA]</scope>
    <source>
        <strain evidence="1 2">CBS 83171</strain>
    </source>
</reference>
<proteinExistence type="predicted"/>
<name>A0ABR1VL29_9PEZI</name>
<protein>
    <recommendedName>
        <fullName evidence="3">BTB domain-containing protein</fullName>
    </recommendedName>
</protein>